<dbReference type="PANTHER" id="PTHR28646:SF1">
    <property type="entry name" value="TRANSMEMBRANE PROTEIN 201"/>
    <property type="match status" value="1"/>
</dbReference>
<dbReference type="GO" id="GO:0030473">
    <property type="term" value="P:nuclear migration along microtubule"/>
    <property type="evidence" value="ECO:0007669"/>
    <property type="project" value="TreeGrafter"/>
</dbReference>
<sequence length="715" mass="79659">MKSLINLRNKFLRSISSSEVTVNCWFCNENNRITRAEKQTWICSHCEQYNGFTEDGGYNQDLSEQYNVKDYKTKPLCSSMDSSETEVLLCKSCSQNQVMKVRQLADFTPFHEINYDQEIDMYKDYLEHLYTLCQTCEAKVNNFLCQQDLSLMSQLDDSLHHRLADLSRDINSHIESEQKSSQGSYSILMSRIMLAQSSLCSAFLSIVNLRLLAGSMSMSSSTAISSYLAKASGFLVTTIPGPLALDMRCNIAFIGVALCLCGLYWAGKYSYYPEDVIHILLWLLTVIVLSFVDVSLLWNLCLNISTMGISILCCLKNRKPRNITSASVQRKDLLITIKPNKSDSYETSLTSGEPLKSNPFDQAGNVEPLPQHETVRQNLESVSLGLGKRSGSSSNSSIWCLPSIVTSSSSPSPSSATCEFTPDSSSDHVKQRKGVLSPSRLGFLSYDPYSPSKDKSSDLSRSESPWSPISTFAACKNSPELLTPQPISRTSSWQQRCPSASKSDSHLGPCDSQGDISSASNRHLKRISKETAAAESTGVCNQKEINQSFTAPKPLAPRRSSRIAMAGRQKKPWPLQKSYSCTSAFDFYNGEKAGHSYPPEVTNLKNVIFNHGQPECVTKVSDNVAMTDKQKKPKTSSKNGNTKHQDLRVTSKFGLSEMSDDENWEFNKTGYQRKEPKYRADPDFSWKWMFLGLVIGVSITINVFLLCCKQQTGAA</sequence>
<feature type="region of interest" description="Disordered" evidence="7">
    <location>
        <begin position="480"/>
        <end position="518"/>
    </location>
</feature>
<feature type="transmembrane region" description="Helical" evidence="8">
    <location>
        <begin position="279"/>
        <end position="300"/>
    </location>
</feature>
<dbReference type="STRING" id="6526.A0A2C9M815"/>
<dbReference type="Pfam" id="PF09779">
    <property type="entry name" value="Ima1_N"/>
    <property type="match status" value="1"/>
</dbReference>
<feature type="transmembrane region" description="Helical" evidence="8">
    <location>
        <begin position="688"/>
        <end position="708"/>
    </location>
</feature>
<evidence type="ECO:0000259" key="9">
    <source>
        <dbReference type="Pfam" id="PF09779"/>
    </source>
</evidence>
<feature type="compositionally biased region" description="Polar residues" evidence="7">
    <location>
        <begin position="485"/>
        <end position="502"/>
    </location>
</feature>
<keyword evidence="3 8" id="KW-0812">Transmembrane</keyword>
<accession>A0A2C9M815</accession>
<dbReference type="EnsemblMetazoa" id="BGLB039611-RA">
    <property type="protein sequence ID" value="BGLB039611-PA"/>
    <property type="gene ID" value="BGLB039611"/>
</dbReference>
<name>A0A2C9M815_BIOGL</name>
<evidence type="ECO:0000256" key="4">
    <source>
        <dbReference type="ARBA" id="ARBA00022989"/>
    </source>
</evidence>
<dbReference type="VEuPathDB" id="VectorBase:BGLB039611"/>
<feature type="region of interest" description="Disordered" evidence="7">
    <location>
        <begin position="406"/>
        <end position="434"/>
    </location>
</feature>
<feature type="region of interest" description="Disordered" evidence="7">
    <location>
        <begin position="343"/>
        <end position="371"/>
    </location>
</feature>
<evidence type="ECO:0000256" key="8">
    <source>
        <dbReference type="SAM" id="Phobius"/>
    </source>
</evidence>
<keyword evidence="6" id="KW-0539">Nucleus</keyword>
<keyword evidence="5 8" id="KW-0472">Membrane</keyword>
<dbReference type="AlphaFoldDB" id="A0A2C9M815"/>
<dbReference type="RefSeq" id="XP_013061210.2">
    <property type="nucleotide sequence ID" value="XM_013205756.2"/>
</dbReference>
<evidence type="ECO:0000256" key="6">
    <source>
        <dbReference type="ARBA" id="ARBA00023242"/>
    </source>
</evidence>
<proteinExistence type="inferred from homology"/>
<evidence type="ECO:0000256" key="1">
    <source>
        <dbReference type="ARBA" id="ARBA00004473"/>
    </source>
</evidence>
<protein>
    <recommendedName>
        <fullName evidence="9">Ima1 N-terminal domain-containing protein</fullName>
    </recommendedName>
</protein>
<dbReference type="GO" id="GO:0051015">
    <property type="term" value="F:actin filament binding"/>
    <property type="evidence" value="ECO:0007669"/>
    <property type="project" value="TreeGrafter"/>
</dbReference>
<feature type="domain" description="Ima1 N-terminal" evidence="9">
    <location>
        <begin position="22"/>
        <end position="140"/>
    </location>
</feature>
<comment type="subcellular location">
    <subcellularLocation>
        <location evidence="1">Nucleus inner membrane</location>
        <topology evidence="1">Multi-pass membrane protein</topology>
    </subcellularLocation>
</comment>
<keyword evidence="4 8" id="KW-1133">Transmembrane helix</keyword>
<comment type="similarity">
    <text evidence="2">Belongs to the TMEM201 family.</text>
</comment>
<evidence type="ECO:0000256" key="5">
    <source>
        <dbReference type="ARBA" id="ARBA00023136"/>
    </source>
</evidence>
<evidence type="ECO:0000256" key="2">
    <source>
        <dbReference type="ARBA" id="ARBA00007600"/>
    </source>
</evidence>
<dbReference type="Proteomes" id="UP000076420">
    <property type="component" value="Unassembled WGS sequence"/>
</dbReference>
<dbReference type="InterPro" id="IPR040041">
    <property type="entry name" value="TMEM201"/>
</dbReference>
<dbReference type="OrthoDB" id="5966927at2759"/>
<organism evidence="10 11">
    <name type="scientific">Biomphalaria glabrata</name>
    <name type="common">Bloodfluke planorb</name>
    <name type="synonym">Freshwater snail</name>
    <dbReference type="NCBI Taxonomy" id="6526"/>
    <lineage>
        <taxon>Eukaryota</taxon>
        <taxon>Metazoa</taxon>
        <taxon>Spiralia</taxon>
        <taxon>Lophotrochozoa</taxon>
        <taxon>Mollusca</taxon>
        <taxon>Gastropoda</taxon>
        <taxon>Heterobranchia</taxon>
        <taxon>Euthyneura</taxon>
        <taxon>Panpulmonata</taxon>
        <taxon>Hygrophila</taxon>
        <taxon>Lymnaeoidea</taxon>
        <taxon>Planorbidae</taxon>
        <taxon>Biomphalaria</taxon>
    </lineage>
</organism>
<gene>
    <name evidence="10" type="primary">106050724</name>
</gene>
<dbReference type="KEGG" id="bgt:106050724"/>
<reference evidence="10" key="1">
    <citation type="submission" date="2020-05" db="UniProtKB">
        <authorList>
            <consortium name="EnsemblMetazoa"/>
        </authorList>
    </citation>
    <scope>IDENTIFICATION</scope>
    <source>
        <strain evidence="10">BB02</strain>
    </source>
</reference>
<feature type="transmembrane region" description="Helical" evidence="8">
    <location>
        <begin position="250"/>
        <end position="267"/>
    </location>
</feature>
<dbReference type="VEuPathDB" id="VectorBase:BGLAX_034794"/>
<evidence type="ECO:0000313" key="11">
    <source>
        <dbReference type="Proteomes" id="UP000076420"/>
    </source>
</evidence>
<evidence type="ECO:0000256" key="7">
    <source>
        <dbReference type="SAM" id="MobiDB-lite"/>
    </source>
</evidence>
<dbReference type="PANTHER" id="PTHR28646">
    <property type="entry name" value="TRANSMEMBRANE PROTEIN 201"/>
    <property type="match status" value="1"/>
</dbReference>
<feature type="region of interest" description="Disordered" evidence="7">
    <location>
        <begin position="623"/>
        <end position="647"/>
    </location>
</feature>
<dbReference type="InterPro" id="IPR018617">
    <property type="entry name" value="Ima1_N"/>
</dbReference>
<evidence type="ECO:0000256" key="3">
    <source>
        <dbReference type="ARBA" id="ARBA00022692"/>
    </source>
</evidence>
<evidence type="ECO:0000313" key="10">
    <source>
        <dbReference type="EnsemblMetazoa" id="BGLB039611-PA"/>
    </source>
</evidence>
<dbReference type="GO" id="GO:0005637">
    <property type="term" value="C:nuclear inner membrane"/>
    <property type="evidence" value="ECO:0007669"/>
    <property type="project" value="UniProtKB-SubCell"/>
</dbReference>
<dbReference type="GO" id="GO:0005521">
    <property type="term" value="F:lamin binding"/>
    <property type="evidence" value="ECO:0007669"/>
    <property type="project" value="TreeGrafter"/>
</dbReference>